<dbReference type="Proteomes" id="UP001497535">
    <property type="component" value="Unassembled WGS sequence"/>
</dbReference>
<accession>A0ACB1B225</accession>
<protein>
    <submittedName>
        <fullName evidence="1">Uncharacterized protein</fullName>
    </submittedName>
</protein>
<evidence type="ECO:0000313" key="2">
    <source>
        <dbReference type="Proteomes" id="UP001497535"/>
    </source>
</evidence>
<gene>
    <name evidence="1" type="ORF">MENTE1834_LOCUS45528</name>
</gene>
<reference evidence="1" key="1">
    <citation type="submission" date="2023-11" db="EMBL/GenBank/DDBJ databases">
        <authorList>
            <person name="Poullet M."/>
        </authorList>
    </citation>
    <scope>NUCLEOTIDE SEQUENCE</scope>
    <source>
        <strain evidence="1">E1834</strain>
    </source>
</reference>
<comment type="caution">
    <text evidence="1">The sequence shown here is derived from an EMBL/GenBank/DDBJ whole genome shotgun (WGS) entry which is preliminary data.</text>
</comment>
<dbReference type="EMBL" id="CAVMJV010000153">
    <property type="protein sequence ID" value="CAK5115152.1"/>
    <property type="molecule type" value="Genomic_DNA"/>
</dbReference>
<organism evidence="1 2">
    <name type="scientific">Meloidogyne enterolobii</name>
    <name type="common">Root-knot nematode worm</name>
    <name type="synonym">Meloidogyne mayaguensis</name>
    <dbReference type="NCBI Taxonomy" id="390850"/>
    <lineage>
        <taxon>Eukaryota</taxon>
        <taxon>Metazoa</taxon>
        <taxon>Ecdysozoa</taxon>
        <taxon>Nematoda</taxon>
        <taxon>Chromadorea</taxon>
        <taxon>Rhabditida</taxon>
        <taxon>Tylenchina</taxon>
        <taxon>Tylenchomorpha</taxon>
        <taxon>Tylenchoidea</taxon>
        <taxon>Meloidogynidae</taxon>
        <taxon>Meloidogyninae</taxon>
        <taxon>Meloidogyne</taxon>
    </lineage>
</organism>
<sequence length="158" mass="18744">MKFKKSSKKYSLYFLILLGIFVSNSVVRAVFLKSGEENFAYQKLEKVDEQEMDMEKEIDIAKEIEALKEEARQIGNFDKFEKDALPVIETLTDANKLFIYINTIGDIYKLDSQIPTFFKDVLTFEKFVKHFNHRYQIVKNDPEKSERKKQKFEVCEFI</sequence>
<proteinExistence type="predicted"/>
<keyword evidence="2" id="KW-1185">Reference proteome</keyword>
<name>A0ACB1B225_MELEN</name>
<evidence type="ECO:0000313" key="1">
    <source>
        <dbReference type="EMBL" id="CAK5115152.1"/>
    </source>
</evidence>